<dbReference type="STRING" id="408657.SAMN04487995_4085"/>
<dbReference type="RefSeq" id="WP_090338083.1">
    <property type="nucleotide sequence ID" value="NZ_FNXY01000006.1"/>
</dbReference>
<dbReference type="InterPro" id="IPR024284">
    <property type="entry name" value="DUF3826"/>
</dbReference>
<dbReference type="AlphaFoldDB" id="A0A1H6Y0M5"/>
<evidence type="ECO:0000313" key="3">
    <source>
        <dbReference type="Proteomes" id="UP000199532"/>
    </source>
</evidence>
<protein>
    <recommendedName>
        <fullName evidence="4">DUF3826 domain-containing protein</fullName>
    </recommendedName>
</protein>
<gene>
    <name evidence="2" type="ORF">SAMN04487995_4085</name>
</gene>
<evidence type="ECO:0000256" key="1">
    <source>
        <dbReference type="SAM" id="SignalP"/>
    </source>
</evidence>
<accession>A0A1H6Y0M5</accession>
<feature type="chain" id="PRO_5011485580" description="DUF3826 domain-containing protein" evidence="1">
    <location>
        <begin position="21"/>
        <end position="222"/>
    </location>
</feature>
<keyword evidence="3" id="KW-1185">Reference proteome</keyword>
<name>A0A1H6Y0M5_9BACT</name>
<reference evidence="2 3" key="1">
    <citation type="submission" date="2016-10" db="EMBL/GenBank/DDBJ databases">
        <authorList>
            <person name="de Groot N.N."/>
        </authorList>
    </citation>
    <scope>NUCLEOTIDE SEQUENCE [LARGE SCALE GENOMIC DNA]</scope>
    <source>
        <strain evidence="2 3">DSM 19938</strain>
    </source>
</reference>
<evidence type="ECO:0008006" key="4">
    <source>
        <dbReference type="Google" id="ProtNLM"/>
    </source>
</evidence>
<dbReference type="Proteomes" id="UP000199532">
    <property type="component" value="Unassembled WGS sequence"/>
</dbReference>
<dbReference type="Pfam" id="PF12875">
    <property type="entry name" value="DUF3826"/>
    <property type="match status" value="1"/>
</dbReference>
<dbReference type="OrthoDB" id="1375905at2"/>
<dbReference type="EMBL" id="FNXY01000006">
    <property type="protein sequence ID" value="SEJ30355.1"/>
    <property type="molecule type" value="Genomic_DNA"/>
</dbReference>
<proteinExistence type="predicted"/>
<keyword evidence="1" id="KW-0732">Signal</keyword>
<feature type="signal peptide" evidence="1">
    <location>
        <begin position="1"/>
        <end position="20"/>
    </location>
</feature>
<evidence type="ECO:0000313" key="2">
    <source>
        <dbReference type="EMBL" id="SEJ30355.1"/>
    </source>
</evidence>
<organism evidence="2 3">
    <name type="scientific">Dyadobacter koreensis</name>
    <dbReference type="NCBI Taxonomy" id="408657"/>
    <lineage>
        <taxon>Bacteria</taxon>
        <taxon>Pseudomonadati</taxon>
        <taxon>Bacteroidota</taxon>
        <taxon>Cytophagia</taxon>
        <taxon>Cytophagales</taxon>
        <taxon>Spirosomataceae</taxon>
        <taxon>Dyadobacter</taxon>
    </lineage>
</organism>
<sequence>MKKFLTVLTAILLAGNVSFGQNSKESDDAYVKTITQRAEKILAAVNLTDSVKYKKVRDVIVSQYLNLNKIHEEKNSQINSEKTKEPIDKEQRDRNLKLIEEEAGKRLFVLHKEYVKQLSSNLTKEQVGQVKDGMTYGVLNVTYKAYSDMIPSLKPLEKEQILTWLTEARELAMDAGTSDGKHQIFGKYKGRINNYLSSAGYDIQKERKAWEERLKVSKSNGR</sequence>